<dbReference type="Gene3D" id="1.20.1280.50">
    <property type="match status" value="1"/>
</dbReference>
<dbReference type="Proteomes" id="UP001231189">
    <property type="component" value="Unassembled WGS sequence"/>
</dbReference>
<evidence type="ECO:0008006" key="5">
    <source>
        <dbReference type="Google" id="ProtNLM"/>
    </source>
</evidence>
<evidence type="ECO:0000259" key="1">
    <source>
        <dbReference type="Pfam" id="PF00646"/>
    </source>
</evidence>
<dbReference type="InterPro" id="IPR036047">
    <property type="entry name" value="F-box-like_dom_sf"/>
</dbReference>
<feature type="domain" description="F-box associated beta-propeller type 3" evidence="2">
    <location>
        <begin position="229"/>
        <end position="420"/>
    </location>
</feature>
<proteinExistence type="predicted"/>
<gene>
    <name evidence="3" type="ORF">QYE76_016468</name>
</gene>
<accession>A0AAD8QGR6</accession>
<dbReference type="EMBL" id="JAUUTY010000357">
    <property type="protein sequence ID" value="KAK1601734.1"/>
    <property type="molecule type" value="Genomic_DNA"/>
</dbReference>
<comment type="caution">
    <text evidence="3">The sequence shown here is derived from an EMBL/GenBank/DDBJ whole genome shotgun (WGS) entry which is preliminary data.</text>
</comment>
<dbReference type="AlphaFoldDB" id="A0AAD8QGR6"/>
<dbReference type="InterPro" id="IPR017451">
    <property type="entry name" value="F-box-assoc_interact_dom"/>
</dbReference>
<reference evidence="3" key="1">
    <citation type="submission" date="2023-07" db="EMBL/GenBank/DDBJ databases">
        <title>A chromosome-level genome assembly of Lolium multiflorum.</title>
        <authorList>
            <person name="Chen Y."/>
            <person name="Copetti D."/>
            <person name="Kolliker R."/>
            <person name="Studer B."/>
        </authorList>
    </citation>
    <scope>NUCLEOTIDE SEQUENCE</scope>
    <source>
        <strain evidence="3">02402/16</strain>
        <tissue evidence="3">Leaf</tissue>
    </source>
</reference>
<feature type="domain" description="F-box" evidence="1">
    <location>
        <begin position="148"/>
        <end position="174"/>
    </location>
</feature>
<sequence>MEANGGGEGLEDELAMLMDMDLEEALAMEANAGGGEGLEDELGMVVLSSGLVAWVPPQAVEPNGGRDAMAAALAQGAWVPAEAAAQTGWIPAPEMLILDGQQALAIAQQHGWIGLDVEMEWNPAVVPWPGPDNMEAYNESMGNPALYLALLCLPAQEIARCRCVCRLWRDITSTAAFRRYHHDHHFRTPMPLFFFLDPKLASLNLSAVDIRDRVPRPVLRFARPATHEVFRVHGSCAGILLLSSGRRLYVCNPCTRRWARLPPLHVRRDIIGFYVTPDPDVDGDFQCKVLYHNRRQPNCRYRICTLGTAGATRRRIGRPGPDLPSDKLDLVLAKGIAPSYKIPPVFFLGSLHWPPKAAQLNNTKVLTFDINAEAFSFIRPPRTQAVGRQVFEIDDERLAMTVVSFAPASRVHVWVLRDLPRDNNNNNADELWSRRYSIVVPVDEINANNSCHHNGSVFAVAQGRNHLVQCPRVLLHCDDQGAVLQRYRSQAQPQPQPQPQPQLPDRWTALSGHTIQESLLLHSNILPMRDTDAVDGDPPFF</sequence>
<dbReference type="Pfam" id="PF08268">
    <property type="entry name" value="FBA_3"/>
    <property type="match status" value="1"/>
</dbReference>
<organism evidence="3 4">
    <name type="scientific">Lolium multiflorum</name>
    <name type="common">Italian ryegrass</name>
    <name type="synonym">Lolium perenne subsp. multiflorum</name>
    <dbReference type="NCBI Taxonomy" id="4521"/>
    <lineage>
        <taxon>Eukaryota</taxon>
        <taxon>Viridiplantae</taxon>
        <taxon>Streptophyta</taxon>
        <taxon>Embryophyta</taxon>
        <taxon>Tracheophyta</taxon>
        <taxon>Spermatophyta</taxon>
        <taxon>Magnoliopsida</taxon>
        <taxon>Liliopsida</taxon>
        <taxon>Poales</taxon>
        <taxon>Poaceae</taxon>
        <taxon>BOP clade</taxon>
        <taxon>Pooideae</taxon>
        <taxon>Poodae</taxon>
        <taxon>Poeae</taxon>
        <taxon>Poeae Chloroplast Group 2 (Poeae type)</taxon>
        <taxon>Loliodinae</taxon>
        <taxon>Loliinae</taxon>
        <taxon>Lolium</taxon>
    </lineage>
</organism>
<dbReference type="InterPro" id="IPR050796">
    <property type="entry name" value="SCF_F-box_component"/>
</dbReference>
<protein>
    <recommendedName>
        <fullName evidence="5">F-box domain-containing protein</fullName>
    </recommendedName>
</protein>
<dbReference type="SUPFAM" id="SSF81383">
    <property type="entry name" value="F-box domain"/>
    <property type="match status" value="1"/>
</dbReference>
<evidence type="ECO:0000313" key="3">
    <source>
        <dbReference type="EMBL" id="KAK1601734.1"/>
    </source>
</evidence>
<keyword evidence="4" id="KW-1185">Reference proteome</keyword>
<name>A0AAD8QGR6_LOLMU</name>
<dbReference type="InterPro" id="IPR001810">
    <property type="entry name" value="F-box_dom"/>
</dbReference>
<evidence type="ECO:0000313" key="4">
    <source>
        <dbReference type="Proteomes" id="UP001231189"/>
    </source>
</evidence>
<dbReference type="PANTHER" id="PTHR31672:SF2">
    <property type="entry name" value="F-BOX DOMAIN-CONTAINING PROTEIN"/>
    <property type="match status" value="1"/>
</dbReference>
<dbReference type="InterPro" id="IPR013187">
    <property type="entry name" value="F-box-assoc_dom_typ3"/>
</dbReference>
<dbReference type="NCBIfam" id="TIGR01640">
    <property type="entry name" value="F_box_assoc_1"/>
    <property type="match status" value="1"/>
</dbReference>
<dbReference type="Pfam" id="PF00646">
    <property type="entry name" value="F-box"/>
    <property type="match status" value="1"/>
</dbReference>
<evidence type="ECO:0000259" key="2">
    <source>
        <dbReference type="Pfam" id="PF08268"/>
    </source>
</evidence>
<dbReference type="PANTHER" id="PTHR31672">
    <property type="entry name" value="BNACNNG10540D PROTEIN"/>
    <property type="match status" value="1"/>
</dbReference>